<feature type="binding site" evidence="10">
    <location>
        <position position="157"/>
    </location>
    <ligand>
        <name>NAD(+)</name>
        <dbReference type="ChEBI" id="CHEBI:57540"/>
    </ligand>
</feature>
<protein>
    <recommendedName>
        <fullName evidence="10">DNA ligase</fullName>
        <ecNumber evidence="10">6.5.1.2</ecNumber>
    </recommendedName>
    <alternativeName>
        <fullName evidence="10">Polydeoxyribonucleotide synthase [NAD(+)]</fullName>
    </alternativeName>
</protein>
<dbReference type="Gene3D" id="2.40.50.140">
    <property type="entry name" value="Nucleic acid-binding proteins"/>
    <property type="match status" value="1"/>
</dbReference>
<dbReference type="Pfam" id="PF03120">
    <property type="entry name" value="OB_DNA_ligase"/>
    <property type="match status" value="1"/>
</dbReference>
<dbReference type="SUPFAM" id="SSF52113">
    <property type="entry name" value="BRCT domain"/>
    <property type="match status" value="1"/>
</dbReference>
<keyword evidence="10" id="KW-0460">Magnesium</keyword>
<comment type="similarity">
    <text evidence="10">Belongs to the NAD-dependent DNA ligase family. LigA subfamily.</text>
</comment>
<dbReference type="GO" id="GO:0046872">
    <property type="term" value="F:metal ion binding"/>
    <property type="evidence" value="ECO:0007669"/>
    <property type="project" value="UniProtKB-KW"/>
</dbReference>
<feature type="binding site" evidence="10">
    <location>
        <position position="296"/>
    </location>
    <ligand>
        <name>NAD(+)</name>
        <dbReference type="ChEBI" id="CHEBI:57540"/>
    </ligand>
</feature>
<dbReference type="InterPro" id="IPR013839">
    <property type="entry name" value="DNAligase_adenylation"/>
</dbReference>
<dbReference type="PIRSF" id="PIRSF001604">
    <property type="entry name" value="LigA"/>
    <property type="match status" value="1"/>
</dbReference>
<dbReference type="AlphaFoldDB" id="A0A2K0XEG4"/>
<name>A0A2K0XEG4_9BACT</name>
<dbReference type="InterPro" id="IPR041663">
    <property type="entry name" value="DisA/LigA_HHH"/>
</dbReference>
<dbReference type="SUPFAM" id="SSF47781">
    <property type="entry name" value="RuvA domain 2-like"/>
    <property type="match status" value="1"/>
</dbReference>
<feature type="binding site" evidence="10">
    <location>
        <position position="123"/>
    </location>
    <ligand>
        <name>NAD(+)</name>
        <dbReference type="ChEBI" id="CHEBI:57540"/>
    </ligand>
</feature>
<evidence type="ECO:0000256" key="1">
    <source>
        <dbReference type="ARBA" id="ARBA00004067"/>
    </source>
</evidence>
<feature type="domain" description="BRCT" evidence="11">
    <location>
        <begin position="581"/>
        <end position="655"/>
    </location>
</feature>
<evidence type="ECO:0000256" key="5">
    <source>
        <dbReference type="ARBA" id="ARBA00022763"/>
    </source>
</evidence>
<dbReference type="Proteomes" id="UP000236634">
    <property type="component" value="Unassembled WGS sequence"/>
</dbReference>
<dbReference type="SUPFAM" id="SSF50249">
    <property type="entry name" value="Nucleic acid-binding proteins"/>
    <property type="match status" value="1"/>
</dbReference>
<dbReference type="PROSITE" id="PS50172">
    <property type="entry name" value="BRCT"/>
    <property type="match status" value="1"/>
</dbReference>
<dbReference type="RefSeq" id="WP_103003924.1">
    <property type="nucleotide sequence ID" value="NZ_NBAX01000009.1"/>
</dbReference>
<sequence>MDIQQRMRKLVDRLNLASDNYYGGKPELMTDYEWDALFDELKQLEMSSGVVLPDSPTNRVSDGEMNGKKEAHEFPALSLAKTKQPADLVKWAEGKPVWLSWKLDGLTLVVTYDGGKLSKVVTRGNGHIGTNITHLAKAIGGMPATIPFQGHTVIRGEAVISYADFEIFNLESDDAYANPRNLASGSLTLKDVKEVERRHIQWIPFTLVFVEQEIKTWGEQMDWLEQQGFHPVERERINEPSLPVVEQVIEHWTEKVTQKTNPFPVDGLVVVFDDISFAATGSVTGHHATRAGLAFKWQDEAATTTLRHIEWSCAASTISPVAVFAPVELEGTTVQRASLCNISECKRLGIGGPGSTLSVIKANKIIPKVIRVIQSVGTFDIPKSCPVCHHEAVVKESAVSGTLTLHCTNEACPAKQIKKFDRLVSKAGMNIDGISEQTLDKFINLGWIETYADIYRLSAHAAELALLEGFGEKSMRNMMQSIEKSRTVEACHFLYALSIPLCGVDVCKRLLEAYPLAELISVATTATSLEAFAHIPGIGPEKSASLVTWFQDDANQRIVNDLLSEVQIEEPSLQPQGARCQGMTFVITGDVHHYKNRAELKSYIESQGGKVTGSVSKSTTYLINNDVNSTSGKNKKAKDLGISIISEDEFVERYG</sequence>
<dbReference type="GO" id="GO:0006260">
    <property type="term" value="P:DNA replication"/>
    <property type="evidence" value="ECO:0007669"/>
    <property type="project" value="UniProtKB-KW"/>
</dbReference>
<dbReference type="InterPro" id="IPR001357">
    <property type="entry name" value="BRCT_dom"/>
</dbReference>
<dbReference type="Gene3D" id="3.40.50.10190">
    <property type="entry name" value="BRCT domain"/>
    <property type="match status" value="1"/>
</dbReference>
<evidence type="ECO:0000256" key="2">
    <source>
        <dbReference type="ARBA" id="ARBA00022598"/>
    </source>
</evidence>
<dbReference type="InterPro" id="IPR004150">
    <property type="entry name" value="NAD_DNA_ligase_OB"/>
</dbReference>
<proteinExistence type="inferred from homology"/>
<feature type="active site" description="N6-AMP-lysine intermediate" evidence="10">
    <location>
        <position position="102"/>
    </location>
</feature>
<keyword evidence="5 10" id="KW-0227">DNA damage</keyword>
<keyword evidence="10" id="KW-0464">Manganese</keyword>
<comment type="caution">
    <text evidence="10">Lacks conserved residue(s) required for the propagation of feature annotation.</text>
</comment>
<evidence type="ECO:0000313" key="13">
    <source>
        <dbReference type="Proteomes" id="UP000236634"/>
    </source>
</evidence>
<dbReference type="EC" id="6.5.1.2" evidence="10"/>
<dbReference type="Gene3D" id="1.10.287.610">
    <property type="entry name" value="Helix hairpin bin"/>
    <property type="match status" value="1"/>
</dbReference>
<feature type="binding site" evidence="10">
    <location>
        <position position="388"/>
    </location>
    <ligand>
        <name>Zn(2+)</name>
        <dbReference type="ChEBI" id="CHEBI:29105"/>
    </ligand>
</feature>
<evidence type="ECO:0000256" key="4">
    <source>
        <dbReference type="ARBA" id="ARBA00022723"/>
    </source>
</evidence>
<evidence type="ECO:0000256" key="9">
    <source>
        <dbReference type="ARBA" id="ARBA00034005"/>
    </source>
</evidence>
<keyword evidence="6 10" id="KW-0862">Zinc</keyword>
<dbReference type="InterPro" id="IPR036420">
    <property type="entry name" value="BRCT_dom_sf"/>
</dbReference>
<dbReference type="Gene3D" id="1.10.150.20">
    <property type="entry name" value="5' to 3' exonuclease, C-terminal subdomain"/>
    <property type="match status" value="2"/>
</dbReference>
<evidence type="ECO:0000256" key="8">
    <source>
        <dbReference type="ARBA" id="ARBA00023204"/>
    </source>
</evidence>
<dbReference type="InterPro" id="IPR010994">
    <property type="entry name" value="RuvA_2-like"/>
</dbReference>
<keyword evidence="3 10" id="KW-0235">DNA replication</keyword>
<evidence type="ECO:0000256" key="7">
    <source>
        <dbReference type="ARBA" id="ARBA00023027"/>
    </source>
</evidence>
<comment type="function">
    <text evidence="1 10">DNA ligase that catalyzes the formation of phosphodiester linkages between 5'-phosphoryl and 3'-hydroxyl groups in double-stranded DNA using NAD as a coenzyme and as the energy source for the reaction. It is essential for DNA replication and repair of damaged DNA.</text>
</comment>
<gene>
    <name evidence="10" type="primary">ligA</name>
    <name evidence="12" type="ORF">BFS16_10380</name>
</gene>
<dbReference type="SMART" id="SM00292">
    <property type="entry name" value="BRCT"/>
    <property type="match status" value="1"/>
</dbReference>
<dbReference type="HAMAP" id="MF_01588">
    <property type="entry name" value="DNA_ligase_A"/>
    <property type="match status" value="1"/>
</dbReference>
<dbReference type="Pfam" id="PF00533">
    <property type="entry name" value="BRCT"/>
    <property type="match status" value="1"/>
</dbReference>
<dbReference type="EMBL" id="NBAX01000009">
    <property type="protein sequence ID" value="PNP92924.1"/>
    <property type="molecule type" value="Genomic_DNA"/>
</dbReference>
<dbReference type="CDD" id="cd17748">
    <property type="entry name" value="BRCT_DNA_ligase_like"/>
    <property type="match status" value="1"/>
</dbReference>
<evidence type="ECO:0000256" key="10">
    <source>
        <dbReference type="HAMAP-Rule" id="MF_01588"/>
    </source>
</evidence>
<keyword evidence="4 10" id="KW-0479">Metal-binding</keyword>
<dbReference type="InterPro" id="IPR012340">
    <property type="entry name" value="NA-bd_OB-fold"/>
</dbReference>
<feature type="binding site" evidence="10">
    <location>
        <position position="412"/>
    </location>
    <ligand>
        <name>Zn(2+)</name>
        <dbReference type="ChEBI" id="CHEBI:29105"/>
    </ligand>
</feature>
<dbReference type="Gene3D" id="3.30.470.30">
    <property type="entry name" value="DNA ligase/mRNA capping enzyme"/>
    <property type="match status" value="1"/>
</dbReference>
<keyword evidence="8 10" id="KW-0234">DNA repair</keyword>
<dbReference type="GO" id="GO:0006281">
    <property type="term" value="P:DNA repair"/>
    <property type="evidence" value="ECO:0007669"/>
    <property type="project" value="UniProtKB-KW"/>
</dbReference>
<organism evidence="12 13">
    <name type="scientific">Hoylesella timonensis</name>
    <dbReference type="NCBI Taxonomy" id="386414"/>
    <lineage>
        <taxon>Bacteria</taxon>
        <taxon>Pseudomonadati</taxon>
        <taxon>Bacteroidota</taxon>
        <taxon>Bacteroidia</taxon>
        <taxon>Bacteroidales</taxon>
        <taxon>Prevotellaceae</taxon>
        <taxon>Hoylesella</taxon>
    </lineage>
</organism>
<comment type="catalytic activity">
    <reaction evidence="9 10">
        <text>NAD(+) + (deoxyribonucleotide)n-3'-hydroxyl + 5'-phospho-(deoxyribonucleotide)m = (deoxyribonucleotide)n+m + AMP + beta-nicotinamide D-nucleotide.</text>
        <dbReference type="EC" id="6.5.1.2"/>
    </reaction>
</comment>
<keyword evidence="2 10" id="KW-0436">Ligase</keyword>
<dbReference type="GO" id="GO:0003911">
    <property type="term" value="F:DNA ligase (NAD+) activity"/>
    <property type="evidence" value="ECO:0007669"/>
    <property type="project" value="UniProtKB-UniRule"/>
</dbReference>
<feature type="binding site" evidence="10">
    <location>
        <position position="385"/>
    </location>
    <ligand>
        <name>Zn(2+)</name>
        <dbReference type="ChEBI" id="CHEBI:29105"/>
    </ligand>
</feature>
<evidence type="ECO:0000259" key="11">
    <source>
        <dbReference type="PROSITE" id="PS50172"/>
    </source>
</evidence>
<keyword evidence="7 10" id="KW-0520">NAD</keyword>
<comment type="caution">
    <text evidence="12">The sequence shown here is derived from an EMBL/GenBank/DDBJ whole genome shotgun (WGS) entry which is preliminary data.</text>
</comment>
<accession>A0A2K0XEG4</accession>
<dbReference type="SUPFAM" id="SSF56091">
    <property type="entry name" value="DNA ligase/mRNA capping enzyme, catalytic domain"/>
    <property type="match status" value="1"/>
</dbReference>
<reference evidence="12 13" key="1">
    <citation type="submission" date="2017-03" db="EMBL/GenBank/DDBJ databases">
        <authorList>
            <person name="Afonso C.L."/>
            <person name="Miller P.J."/>
            <person name="Scott M.A."/>
            <person name="Spackman E."/>
            <person name="Goraichik I."/>
            <person name="Dimitrov K.M."/>
            <person name="Suarez D.L."/>
            <person name="Swayne D.E."/>
        </authorList>
    </citation>
    <scope>NUCLEOTIDE SEQUENCE [LARGE SCALE GENOMIC DNA]</scope>
    <source>
        <strain evidence="12 13">DNF00076</strain>
    </source>
</reference>
<dbReference type="InterPro" id="IPR013840">
    <property type="entry name" value="DNAligase_N"/>
</dbReference>
<dbReference type="SMART" id="SM00532">
    <property type="entry name" value="LIGANc"/>
    <property type="match status" value="1"/>
</dbReference>
<comment type="cofactor">
    <cofactor evidence="10">
        <name>Mg(2+)</name>
        <dbReference type="ChEBI" id="CHEBI:18420"/>
    </cofactor>
    <cofactor evidence="10">
        <name>Mn(2+)</name>
        <dbReference type="ChEBI" id="CHEBI:29035"/>
    </cofactor>
</comment>
<dbReference type="Pfam" id="PF12826">
    <property type="entry name" value="HHH_2"/>
    <property type="match status" value="1"/>
</dbReference>
<dbReference type="NCBIfam" id="NF005932">
    <property type="entry name" value="PRK07956.1"/>
    <property type="match status" value="1"/>
</dbReference>
<evidence type="ECO:0000313" key="12">
    <source>
        <dbReference type="EMBL" id="PNP92924.1"/>
    </source>
</evidence>
<evidence type="ECO:0000256" key="6">
    <source>
        <dbReference type="ARBA" id="ARBA00022833"/>
    </source>
</evidence>
<evidence type="ECO:0000256" key="3">
    <source>
        <dbReference type="ARBA" id="ARBA00022705"/>
    </source>
</evidence>
<dbReference type="InterPro" id="IPR001679">
    <property type="entry name" value="DNA_ligase"/>
</dbReference>
<feature type="binding site" evidence="10">
    <location>
        <position position="407"/>
    </location>
    <ligand>
        <name>Zn(2+)</name>
        <dbReference type="ChEBI" id="CHEBI:29105"/>
    </ligand>
</feature>
<feature type="binding site" evidence="10">
    <location>
        <begin position="78"/>
        <end position="79"/>
    </location>
    <ligand>
        <name>NAD(+)</name>
        <dbReference type="ChEBI" id="CHEBI:57540"/>
    </ligand>
</feature>
<dbReference type="Pfam" id="PF01653">
    <property type="entry name" value="DNA_ligase_aden"/>
    <property type="match status" value="1"/>
</dbReference>